<dbReference type="EMBL" id="BAAAZO010000001">
    <property type="protein sequence ID" value="GAA3589996.1"/>
    <property type="molecule type" value="Genomic_DNA"/>
</dbReference>
<dbReference type="InterPro" id="IPR016181">
    <property type="entry name" value="Acyl_CoA_acyltransferase"/>
</dbReference>
<sequence length="169" mass="18915">MNIRPARFSSDLDAIVGLNREYLTWATGRLLEEFQQVMPVPDDAEAAGQLGKFNGPDAALLVIEHEDELIGMGGLRTLTPGVVEVKRMYVRPEYQGQRVGSALFDALLGTAVDDLGATTLRLDSCRFMAAAQRLYERRGFVERNPYEGTEIPGDLQKYWRFYERAAAGR</sequence>
<evidence type="ECO:0000313" key="4">
    <source>
        <dbReference type="EMBL" id="GAA3589996.1"/>
    </source>
</evidence>
<dbReference type="Proteomes" id="UP001501074">
    <property type="component" value="Unassembled WGS sequence"/>
</dbReference>
<proteinExistence type="predicted"/>
<feature type="domain" description="N-acetyltransferase" evidence="3">
    <location>
        <begin position="1"/>
        <end position="162"/>
    </location>
</feature>
<dbReference type="Gene3D" id="3.40.630.30">
    <property type="match status" value="1"/>
</dbReference>
<dbReference type="PANTHER" id="PTHR43877">
    <property type="entry name" value="AMINOALKYLPHOSPHONATE N-ACETYLTRANSFERASE-RELATED-RELATED"/>
    <property type="match status" value="1"/>
</dbReference>
<name>A0ABP6YV51_9ACTN</name>
<dbReference type="PANTHER" id="PTHR43877:SF2">
    <property type="entry name" value="AMINOALKYLPHOSPHONATE N-ACETYLTRANSFERASE-RELATED"/>
    <property type="match status" value="1"/>
</dbReference>
<keyword evidence="2" id="KW-0012">Acyltransferase</keyword>
<evidence type="ECO:0000259" key="3">
    <source>
        <dbReference type="PROSITE" id="PS51186"/>
    </source>
</evidence>
<keyword evidence="1" id="KW-0808">Transferase</keyword>
<comment type="caution">
    <text evidence="4">The sequence shown here is derived from an EMBL/GenBank/DDBJ whole genome shotgun (WGS) entry which is preliminary data.</text>
</comment>
<dbReference type="Pfam" id="PF00583">
    <property type="entry name" value="Acetyltransf_1"/>
    <property type="match status" value="1"/>
</dbReference>
<dbReference type="InterPro" id="IPR050832">
    <property type="entry name" value="Bact_Acetyltransf"/>
</dbReference>
<keyword evidence="5" id="KW-1185">Reference proteome</keyword>
<dbReference type="RefSeq" id="WP_231485339.1">
    <property type="nucleotide sequence ID" value="NZ_BAAAZO010000001.1"/>
</dbReference>
<evidence type="ECO:0000256" key="2">
    <source>
        <dbReference type="ARBA" id="ARBA00023315"/>
    </source>
</evidence>
<dbReference type="CDD" id="cd04301">
    <property type="entry name" value="NAT_SF"/>
    <property type="match status" value="1"/>
</dbReference>
<accession>A0ABP6YV51</accession>
<dbReference type="PROSITE" id="PS51186">
    <property type="entry name" value="GNAT"/>
    <property type="match status" value="1"/>
</dbReference>
<evidence type="ECO:0000256" key="1">
    <source>
        <dbReference type="ARBA" id="ARBA00022679"/>
    </source>
</evidence>
<protein>
    <recommendedName>
        <fullName evidence="3">N-acetyltransferase domain-containing protein</fullName>
    </recommendedName>
</protein>
<dbReference type="InterPro" id="IPR000182">
    <property type="entry name" value="GNAT_dom"/>
</dbReference>
<reference evidence="5" key="1">
    <citation type="journal article" date="2019" name="Int. J. Syst. Evol. Microbiol.">
        <title>The Global Catalogue of Microorganisms (GCM) 10K type strain sequencing project: providing services to taxonomists for standard genome sequencing and annotation.</title>
        <authorList>
            <consortium name="The Broad Institute Genomics Platform"/>
            <consortium name="The Broad Institute Genome Sequencing Center for Infectious Disease"/>
            <person name="Wu L."/>
            <person name="Ma J."/>
        </authorList>
    </citation>
    <scope>NUCLEOTIDE SEQUENCE [LARGE SCALE GENOMIC DNA]</scope>
    <source>
        <strain evidence="5">JCM 16902</strain>
    </source>
</reference>
<dbReference type="SUPFAM" id="SSF55729">
    <property type="entry name" value="Acyl-CoA N-acyltransferases (Nat)"/>
    <property type="match status" value="1"/>
</dbReference>
<gene>
    <name evidence="4" type="ORF">GCM10022223_00590</name>
</gene>
<organism evidence="4 5">
    <name type="scientific">Kineosporia mesophila</name>
    <dbReference type="NCBI Taxonomy" id="566012"/>
    <lineage>
        <taxon>Bacteria</taxon>
        <taxon>Bacillati</taxon>
        <taxon>Actinomycetota</taxon>
        <taxon>Actinomycetes</taxon>
        <taxon>Kineosporiales</taxon>
        <taxon>Kineosporiaceae</taxon>
        <taxon>Kineosporia</taxon>
    </lineage>
</organism>
<evidence type="ECO:0000313" key="5">
    <source>
        <dbReference type="Proteomes" id="UP001501074"/>
    </source>
</evidence>